<protein>
    <submittedName>
        <fullName evidence="2">3-phytase</fullName>
    </submittedName>
</protein>
<proteinExistence type="predicted"/>
<dbReference type="GO" id="GO:0016158">
    <property type="term" value="F:inositol hexakisphosphate 3-phosphatase activity"/>
    <property type="evidence" value="ECO:0007669"/>
    <property type="project" value="InterPro"/>
</dbReference>
<dbReference type="PROSITE" id="PS51662">
    <property type="entry name" value="BP_PHYTASE"/>
    <property type="match status" value="1"/>
</dbReference>
<organism evidence="2">
    <name type="scientific">uncultured Rubrobacteraceae bacterium</name>
    <dbReference type="NCBI Taxonomy" id="349277"/>
    <lineage>
        <taxon>Bacteria</taxon>
        <taxon>Bacillati</taxon>
        <taxon>Actinomycetota</taxon>
        <taxon>Rubrobacteria</taxon>
        <taxon>Rubrobacterales</taxon>
        <taxon>Rubrobacteraceae</taxon>
        <taxon>environmental samples</taxon>
    </lineage>
</organism>
<dbReference type="AlphaFoldDB" id="A0A6J4QD63"/>
<dbReference type="Gene3D" id="2.120.10.30">
    <property type="entry name" value="TolB, C-terminal domain"/>
    <property type="match status" value="1"/>
</dbReference>
<sequence>MTVGLACAVALAAGQLDADGRELSGNTATVSTTQTFRPVADARVEEANPDANFGSFRRLATDRDYGAERRSYLRFEVSDLDGLVTSAKLRLYAEGTSADGPELWPVVNNWEEGSVTWNTRPAAVGRPAGDQGAIPAYSWIEYDVTALVSGDGTYSFRLSQYSHDGLTFASREAASGQPELVLETARETERTVFPAGETDPVPHSGDAADDPAIWVNPSDPSRSTIIGTDKLGGIAVYDLAGTQLQYRDETARYNNVDLRAGFPLGEGSAPLVAVSDRRRYYTTEDRTEYYQRIAFYSVDPATGTLAGLVGTVRVDYEPYGLCMYHSRQSGEFYVFVTSRDETGPVVEQWRISGSATGQIDAHRVRSFSLGSQAEGCVTDDGLGHLYIAEEDQGIWKFPAEPGEGVDRVLVDATAPEGNLVADVEGLGIAYGPEGTGHLLASSQGDSSYTVYRRGGSNAYLRTVWLGDGDQIDGVTDTDGIDVTSAGLGPAFPGGLFVAQDGTNTTPEGTPANQNYKLVPLQEILEP</sequence>
<dbReference type="EMBL" id="CADCUT010000216">
    <property type="protein sequence ID" value="CAA9436824.1"/>
    <property type="molecule type" value="Genomic_DNA"/>
</dbReference>
<accession>A0A6J4QD63</accession>
<dbReference type="InterPro" id="IPR011042">
    <property type="entry name" value="6-blade_b-propeller_TolB-like"/>
</dbReference>
<name>A0A6J4QD63_9ACTN</name>
<evidence type="ECO:0000259" key="1">
    <source>
        <dbReference type="PROSITE" id="PS51662"/>
    </source>
</evidence>
<dbReference type="InterPro" id="IPR003431">
    <property type="entry name" value="B-propeller_Phytase"/>
</dbReference>
<dbReference type="GO" id="GO:0005576">
    <property type="term" value="C:extracellular region"/>
    <property type="evidence" value="ECO:0007669"/>
    <property type="project" value="UniProtKB-SubCell"/>
</dbReference>
<gene>
    <name evidence="2" type="ORF">AVDCRST_MAG03-3670</name>
</gene>
<dbReference type="Pfam" id="PF02333">
    <property type="entry name" value="Phytase"/>
    <property type="match status" value="1"/>
</dbReference>
<dbReference type="NCBIfam" id="NF033679">
    <property type="entry name" value="DNRLRE_dom"/>
    <property type="match status" value="1"/>
</dbReference>
<reference evidence="2" key="1">
    <citation type="submission" date="2020-02" db="EMBL/GenBank/DDBJ databases">
        <authorList>
            <person name="Meier V. D."/>
        </authorList>
    </citation>
    <scope>NUCLEOTIDE SEQUENCE</scope>
    <source>
        <strain evidence="2">AVDCRST_MAG03</strain>
    </source>
</reference>
<feature type="domain" description="BPP" evidence="1">
    <location>
        <begin position="182"/>
        <end position="526"/>
    </location>
</feature>
<dbReference type="SUPFAM" id="SSF50956">
    <property type="entry name" value="Thermostable phytase (3-phytase)"/>
    <property type="match status" value="1"/>
</dbReference>
<evidence type="ECO:0000313" key="2">
    <source>
        <dbReference type="EMBL" id="CAA9436824.1"/>
    </source>
</evidence>